<protein>
    <submittedName>
        <fullName evidence="1">Uncharacterized protein</fullName>
    </submittedName>
</protein>
<dbReference type="AlphaFoldDB" id="A0A5R9B859"/>
<keyword evidence="2" id="KW-1185">Reference proteome</keyword>
<gene>
    <name evidence="1" type="ORF">FEF26_15115</name>
</gene>
<dbReference type="Proteomes" id="UP000310458">
    <property type="component" value="Unassembled WGS sequence"/>
</dbReference>
<evidence type="ECO:0000313" key="1">
    <source>
        <dbReference type="EMBL" id="TLP92117.1"/>
    </source>
</evidence>
<evidence type="ECO:0000313" key="2">
    <source>
        <dbReference type="Proteomes" id="UP000310458"/>
    </source>
</evidence>
<sequence length="65" mass="7240">MSPPPPKTPMTANFTRTVTGDETETTQAADHVILATLREIRDNTSRTARALERPTLWLGMTRTQS</sequence>
<accession>A0A5R9B859</accession>
<organism evidence="1 2">
    <name type="scientific">Nesterenkonia salmonea</name>
    <dbReference type="NCBI Taxonomy" id="1804987"/>
    <lineage>
        <taxon>Bacteria</taxon>
        <taxon>Bacillati</taxon>
        <taxon>Actinomycetota</taxon>
        <taxon>Actinomycetes</taxon>
        <taxon>Micrococcales</taxon>
        <taxon>Micrococcaceae</taxon>
        <taxon>Nesterenkonia</taxon>
    </lineage>
</organism>
<reference evidence="1 2" key="1">
    <citation type="submission" date="2019-05" db="EMBL/GenBank/DDBJ databases">
        <title>Nesterenkonia sp. GY074 isolated from the Southern Atlantic Ocean.</title>
        <authorList>
            <person name="Zhang G."/>
        </authorList>
    </citation>
    <scope>NUCLEOTIDE SEQUENCE [LARGE SCALE GENOMIC DNA]</scope>
    <source>
        <strain evidence="1 2">GY074</strain>
    </source>
</reference>
<proteinExistence type="predicted"/>
<dbReference type="EMBL" id="VAVZ01000077">
    <property type="protein sequence ID" value="TLP92117.1"/>
    <property type="molecule type" value="Genomic_DNA"/>
</dbReference>
<comment type="caution">
    <text evidence="1">The sequence shown here is derived from an EMBL/GenBank/DDBJ whole genome shotgun (WGS) entry which is preliminary data.</text>
</comment>
<name>A0A5R9B859_9MICC</name>